<dbReference type="PANTHER" id="PTHR13743">
    <property type="entry name" value="BEIGE/BEACH-RELATED"/>
    <property type="match status" value="1"/>
</dbReference>
<protein>
    <recommendedName>
        <fullName evidence="1">BEACH domain-containing protein</fullName>
    </recommendedName>
</protein>
<proteinExistence type="predicted"/>
<evidence type="ECO:0000313" key="2">
    <source>
        <dbReference type="EMBL" id="OHS97071.1"/>
    </source>
</evidence>
<evidence type="ECO:0000259" key="1">
    <source>
        <dbReference type="Pfam" id="PF02138"/>
    </source>
</evidence>
<name>A0A1J4JFK9_9EUKA</name>
<dbReference type="InterPro" id="IPR000409">
    <property type="entry name" value="BEACH_dom"/>
</dbReference>
<dbReference type="GeneID" id="94829659"/>
<accession>A0A1J4JFK9</accession>
<keyword evidence="3" id="KW-1185">Reference proteome</keyword>
<evidence type="ECO:0000313" key="3">
    <source>
        <dbReference type="Proteomes" id="UP000179807"/>
    </source>
</evidence>
<dbReference type="SUPFAM" id="SSF50978">
    <property type="entry name" value="WD40 repeat-like"/>
    <property type="match status" value="1"/>
</dbReference>
<dbReference type="Gene3D" id="2.60.120.200">
    <property type="match status" value="1"/>
</dbReference>
<feature type="domain" description="BEACH" evidence="1">
    <location>
        <begin position="1771"/>
        <end position="1806"/>
    </location>
</feature>
<reference evidence="2" key="1">
    <citation type="submission" date="2016-10" db="EMBL/GenBank/DDBJ databases">
        <authorList>
            <person name="Benchimol M."/>
            <person name="Almeida L.G."/>
            <person name="Vasconcelos A.T."/>
            <person name="Perreira-Neves A."/>
            <person name="Rosa I.A."/>
            <person name="Tasca T."/>
            <person name="Bogo M.R."/>
            <person name="de Souza W."/>
        </authorList>
    </citation>
    <scope>NUCLEOTIDE SEQUENCE [LARGE SCALE GENOMIC DNA]</scope>
    <source>
        <strain evidence="2">K</strain>
    </source>
</reference>
<dbReference type="SUPFAM" id="SSF81837">
    <property type="entry name" value="BEACH domain"/>
    <property type="match status" value="1"/>
</dbReference>
<sequence>MNHNDMTKYYHNIKDQLSSEIDRCKITMSETERVFEFLFKFRNEQEPLINNEPQSFVVDYFREIPIIDNNRVTQFLKEVRSTKDVKSSLVNIGYDYVYESIILQSFLENDSIIQYAQNERFIVIITFQLISCIYFRSKITENDFRLFIQIFNMLINSKLTFLIQFCFKQLMISVLEQDAQIWSKDNIAFVFSHFSQNRKLPASFYSVFTSFIFNIIDTEKDDQSYLENAVSLIHTFLIQKREILHVKDFHMIFDIIRPLLAKMNKSALFSLAELSKIIPDSGFKQELITLPSMFATNAKQLMNFRIEKSQKIHELSEKCSNFTSSFIFEFLDKDTFINDRFYPVPNELGVEPFLLFKQLNKDLENLAFLYKSFVEMLKPELINLFFDEMIRALSHFHTNDGYSVFAVFLFFVNILEKYPNICEVYIPYLFDDFLFHPKYTVFGPFSLDPTINLFRSTIIDMIAAHSPKLFYDLLNSFKEYPFLFTEILGRLLFKVPIKKLMSDTAFKMISDVYDNLQYINAPSYARSTIISFILQYLKNPSTFYECLNSRFFIDSFFKMMFEKGVTKIFLNVLQESLCMINDKETINKLTIMKEYLLMAASRCPEIKQQILFFVSGISSIKPYYISLFHDFLGLFLSDLKIKHTASLPQLQKSINYTISFLSDVSSYEGEKFSLSPEYFSILADNIDLISFENLINLISESKIIKTTSQFLMKRPDFLLLLFIKYNNKSEEIVKILTILLKLAQYSEYNCRALHDGKVDLILLNLLDNQMPVTINRRSINFNVDDKTKKKIVIPLIKLICKSKSNNEIAKFFTNSITERKSFELLKLLDELLSSLSVEPSSQYQVGNNSSFCEITGLSTSVLNGDFTISFFLKTDPGSLLNNTTIINLITFHDKSHHRFSISLINGVLFASLTSDSLHTMVSLSPRMNFNKWTFYTIEFSKHEQGFRILTFKDFERLHDSDFCPLNFDNGQMKITLGGYKYHGKLNISNQTLHCGYISSIRMYNRVITLDELHLNGVFSDKAPSDYFFSSYDFPPNFSKTNFSFENNKVHMNATFSRNNHDIEKLNDLICHYDKYFINSILQMPLNLLNRIVSILRYLVSSSSSKKLSADLAGVFNNISDKISYQTFITLTNIVNTIKNAYIRDLWLEDIVFNLNIWVKCKDFPLILRYLRDYVDYYSRFLSMKNYFSYFLPNYNKYLNDKSVIDDFSMFMARTSYVNLSTKDCDLLFSYISNSNNKITYLNLVLNMTKPILKIKYPADQKLYSFLQSDKMDIVINTIIVLHSLCINDFHARIIAILQLISLDRKDLLTELEKHVENNPNIFSLTCSLALTLGSPVTVIPRSVSTSDLWFVFPILLTLKSEEELRTKILDFISLNAVSCNQLEMIINFVILLDVASNHAPDFDIVQQLLTYMINASREYNINVRFIVFFNTVSTIFFHLNGKLFHEEISLDNPVEKLEKITFSSLDSVFSFFSRDFSSLKFNFHLAVKGNELFDVMLLINALSLTDSLIDIELSDVKTTRTGIFSNAPQFTMQDLQETLSHFKSSQRSSRITIDQFSKISLIFEWMKDRLTEKFISEISSLSKQVHMMFEMPSVPQEDLDFMIKFEHDENNRLNNLLQSITCQTCIVRDQSLNLFYYPHLMKRAKNGRKLLSVIRYEAPIIENDKTNDISACSTCFNKNIPISINLNTDGIIIDSKLIPFSSIKRIMYVNDTSILLISRSKTYLINFGKKHDFFFDSLKNVLNSSPGPNPQFFIASTKEAIINTFWDLHNLWKQNSVSTFDYLNILNLLSGRTYLCSSKYPLFPSIELLKGEKVDESTLPPLDKTLFDGCENAGNQQAKTNEKIAYSAPEIYFLFESFTHSNENPLKVYENRKLLESSSKVVEKFIIKNFSSIVDETIARQEPVHRIVNPQELKIKINEKSKPFFVSTMRLQRAQNAFCIAYQNGKVCFVNVTFDDAGNAKCDEIGHRSQIPDIQNYQISKFDKGLIAYDGRTLYSVTQYGKNVENNVFMESLKFTQNIFLKTPSIIGYCHDYSRMKQTTTSMCFVSHQVLCMAMSQRINIFVLGCSDCKIRIRNLATGKKIATVLTDYDFPQSILITEKWGFIVVKTSKKLLIFSSNGTLLKEQDEFPEIKQWFTFESQDGFDFIGFEEGIIDGNEETTHGYYYFEVMNPHERTKICEIQEKIMNVHFVSKWNCFLIATDNQEILILPRT</sequence>
<dbReference type="Pfam" id="PF02138">
    <property type="entry name" value="Beach"/>
    <property type="match status" value="1"/>
</dbReference>
<dbReference type="InterPro" id="IPR036372">
    <property type="entry name" value="BEACH_dom_sf"/>
</dbReference>
<dbReference type="Proteomes" id="UP000179807">
    <property type="component" value="Unassembled WGS sequence"/>
</dbReference>
<dbReference type="EMBL" id="MLAK01001137">
    <property type="protein sequence ID" value="OHS97071.1"/>
    <property type="molecule type" value="Genomic_DNA"/>
</dbReference>
<dbReference type="InterPro" id="IPR013320">
    <property type="entry name" value="ConA-like_dom_sf"/>
</dbReference>
<comment type="caution">
    <text evidence="2">The sequence shown here is derived from an EMBL/GenBank/DDBJ whole genome shotgun (WGS) entry which is preliminary data.</text>
</comment>
<dbReference type="SUPFAM" id="SSF49899">
    <property type="entry name" value="Concanavalin A-like lectins/glucanases"/>
    <property type="match status" value="1"/>
</dbReference>
<dbReference type="VEuPathDB" id="TrichDB:TRFO_09605"/>
<dbReference type="PANTHER" id="PTHR13743:SF112">
    <property type="entry name" value="BEACH DOMAIN-CONTAINING PROTEIN"/>
    <property type="match status" value="1"/>
</dbReference>
<organism evidence="2 3">
    <name type="scientific">Tritrichomonas foetus</name>
    <dbReference type="NCBI Taxonomy" id="1144522"/>
    <lineage>
        <taxon>Eukaryota</taxon>
        <taxon>Metamonada</taxon>
        <taxon>Parabasalia</taxon>
        <taxon>Tritrichomonadida</taxon>
        <taxon>Tritrichomonadidae</taxon>
        <taxon>Tritrichomonas</taxon>
    </lineage>
</organism>
<dbReference type="OrthoDB" id="10691160at2759"/>
<dbReference type="InterPro" id="IPR036322">
    <property type="entry name" value="WD40_repeat_dom_sf"/>
</dbReference>
<dbReference type="InterPro" id="IPR050865">
    <property type="entry name" value="BEACH_Domain"/>
</dbReference>
<dbReference type="Gene3D" id="1.10.1540.10">
    <property type="entry name" value="BEACH domain"/>
    <property type="match status" value="1"/>
</dbReference>
<gene>
    <name evidence="2" type="ORF">TRFO_09605</name>
</gene>
<dbReference type="RefSeq" id="XP_068350208.1">
    <property type="nucleotide sequence ID" value="XM_068494955.1"/>
</dbReference>